<feature type="domain" description="Carrier" evidence="1">
    <location>
        <begin position="12"/>
        <end position="90"/>
    </location>
</feature>
<evidence type="ECO:0000313" key="2">
    <source>
        <dbReference type="EMBL" id="QOV34576.1"/>
    </source>
</evidence>
<proteinExistence type="predicted"/>
<keyword evidence="3" id="KW-1185">Reference proteome</keyword>
<name>A0A7M2SE21_9ACTN</name>
<dbReference type="InterPro" id="IPR036736">
    <property type="entry name" value="ACP-like_sf"/>
</dbReference>
<evidence type="ECO:0000259" key="1">
    <source>
        <dbReference type="PROSITE" id="PS50075"/>
    </source>
</evidence>
<dbReference type="EMBL" id="CP063373">
    <property type="protein sequence ID" value="QOV34576.1"/>
    <property type="molecule type" value="Genomic_DNA"/>
</dbReference>
<dbReference type="Pfam" id="PF00550">
    <property type="entry name" value="PP-binding"/>
    <property type="match status" value="1"/>
</dbReference>
<protein>
    <submittedName>
        <fullName evidence="2">Acyl carrier protein</fullName>
    </submittedName>
</protein>
<dbReference type="RefSeq" id="WP_190075693.1">
    <property type="nucleotide sequence ID" value="NZ_CP063373.1"/>
</dbReference>
<sequence length="99" mass="10656">MTSPATTGPAYAAVLAEVTDALHTVLDDLELDDTPITPDTRFVEDLDLESIDLVTLTAELGGRYGDRVDFPAWFASLELSDIIGLTVGQLVQYIAGCLR</sequence>
<organism evidence="2 3">
    <name type="scientific">Streptomyces ferrugineus</name>
    <dbReference type="NCBI Taxonomy" id="1413221"/>
    <lineage>
        <taxon>Bacteria</taxon>
        <taxon>Bacillati</taxon>
        <taxon>Actinomycetota</taxon>
        <taxon>Actinomycetes</taxon>
        <taxon>Kitasatosporales</taxon>
        <taxon>Streptomycetaceae</taxon>
        <taxon>Streptomyces</taxon>
    </lineage>
</organism>
<dbReference type="Proteomes" id="UP000594205">
    <property type="component" value="Chromosome"/>
</dbReference>
<dbReference type="AlphaFoldDB" id="A0A7M2SE21"/>
<evidence type="ECO:0000313" key="3">
    <source>
        <dbReference type="Proteomes" id="UP000594205"/>
    </source>
</evidence>
<dbReference type="PROSITE" id="PS50075">
    <property type="entry name" value="CARRIER"/>
    <property type="match status" value="1"/>
</dbReference>
<dbReference type="Gene3D" id="1.10.1200.10">
    <property type="entry name" value="ACP-like"/>
    <property type="match status" value="1"/>
</dbReference>
<gene>
    <name evidence="2" type="ORF">IM697_31305</name>
</gene>
<accession>A0A7M2SE21</accession>
<dbReference type="InterPro" id="IPR009081">
    <property type="entry name" value="PP-bd_ACP"/>
</dbReference>
<dbReference type="SUPFAM" id="SSF47336">
    <property type="entry name" value="ACP-like"/>
    <property type="match status" value="1"/>
</dbReference>
<dbReference type="KEGG" id="sfeu:IM697_31305"/>
<reference evidence="2 3" key="1">
    <citation type="submission" date="2020-10" db="EMBL/GenBank/DDBJ databases">
        <title>Streptomyces ferrugineus complate genome analysis.</title>
        <authorList>
            <person name="Anwar N."/>
        </authorList>
    </citation>
    <scope>NUCLEOTIDE SEQUENCE [LARGE SCALE GENOMIC DNA]</scope>
    <source>
        <strain evidence="2 3">CCTCC AA2014009</strain>
    </source>
</reference>